<evidence type="ECO:0000313" key="1">
    <source>
        <dbReference type="EMBL" id="AZA91758.1"/>
    </source>
</evidence>
<dbReference type="KEGG" id="cnk:EG343_14610"/>
<evidence type="ECO:0000313" key="2">
    <source>
        <dbReference type="Proteomes" id="UP000278288"/>
    </source>
</evidence>
<name>A0AAD1DRF5_CHRNA</name>
<dbReference type="RefSeq" id="WP_123858504.1">
    <property type="nucleotide sequence ID" value="NZ_CP033923.1"/>
</dbReference>
<protein>
    <submittedName>
        <fullName evidence="1">Uncharacterized protein</fullName>
    </submittedName>
</protein>
<keyword evidence="2" id="KW-1185">Reference proteome</keyword>
<dbReference type="Proteomes" id="UP000278288">
    <property type="component" value="Chromosome"/>
</dbReference>
<dbReference type="EMBL" id="CP033923">
    <property type="protein sequence ID" value="AZA91758.1"/>
    <property type="molecule type" value="Genomic_DNA"/>
</dbReference>
<reference evidence="1 2" key="1">
    <citation type="submission" date="2018-11" db="EMBL/GenBank/DDBJ databases">
        <title>Proposal to divide the Flavobacteriaceae and reorganize its genera based on Amino Acid Identity values calculated from whole genome sequences.</title>
        <authorList>
            <person name="Nicholson A.C."/>
            <person name="Gulvik C.A."/>
            <person name="Whitney A.M."/>
            <person name="Humrighouse B.W."/>
            <person name="Bell M."/>
            <person name="Holmes B."/>
            <person name="Steigerwalt A.G."/>
            <person name="Villarma A."/>
            <person name="Sheth M."/>
            <person name="Batra D."/>
            <person name="Pryor J."/>
            <person name="Bernardet J.-F."/>
            <person name="Hugo C."/>
            <person name="Kampfer P."/>
            <person name="Newman J."/>
            <person name="McQuiston J.R."/>
        </authorList>
    </citation>
    <scope>NUCLEOTIDE SEQUENCE [LARGE SCALE GENOMIC DNA]</scope>
    <source>
        <strain evidence="1 2">G0041</strain>
    </source>
</reference>
<dbReference type="AlphaFoldDB" id="A0AAD1DRF5"/>
<proteinExistence type="predicted"/>
<accession>A0AAD1DRF5</accession>
<gene>
    <name evidence="1" type="ORF">EG343_14610</name>
</gene>
<sequence>MKYFLICLTLTVGCSSKNETKLIIVAKNKTIDSLKVELNDCKLQAQIMADILEDERIEKQKTSK</sequence>
<organism evidence="1 2">
    <name type="scientific">Chryseobacterium nakagawai</name>
    <dbReference type="NCBI Taxonomy" id="1241982"/>
    <lineage>
        <taxon>Bacteria</taxon>
        <taxon>Pseudomonadati</taxon>
        <taxon>Bacteroidota</taxon>
        <taxon>Flavobacteriia</taxon>
        <taxon>Flavobacteriales</taxon>
        <taxon>Weeksellaceae</taxon>
        <taxon>Chryseobacterium group</taxon>
        <taxon>Chryseobacterium</taxon>
    </lineage>
</organism>